<keyword evidence="3" id="KW-1185">Reference proteome</keyword>
<dbReference type="OrthoDB" id="7678809at2"/>
<evidence type="ECO:0000256" key="1">
    <source>
        <dbReference type="SAM" id="MobiDB-lite"/>
    </source>
</evidence>
<evidence type="ECO:0000313" key="2">
    <source>
        <dbReference type="EMBL" id="GGB36301.1"/>
    </source>
</evidence>
<dbReference type="EMBL" id="BMFA01000001">
    <property type="protein sequence ID" value="GGB36301.1"/>
    <property type="molecule type" value="Genomic_DNA"/>
</dbReference>
<dbReference type="AlphaFoldDB" id="A0A916WWZ4"/>
<dbReference type="RefSeq" id="WP_150494206.1">
    <property type="nucleotide sequence ID" value="NZ_BMFA01000001.1"/>
</dbReference>
<gene>
    <name evidence="2" type="ORF">GCM10011316_05580</name>
</gene>
<organism evidence="2 3">
    <name type="scientific">Roseibium aquae</name>
    <dbReference type="NCBI Taxonomy" id="1323746"/>
    <lineage>
        <taxon>Bacteria</taxon>
        <taxon>Pseudomonadati</taxon>
        <taxon>Pseudomonadota</taxon>
        <taxon>Alphaproteobacteria</taxon>
        <taxon>Hyphomicrobiales</taxon>
        <taxon>Stappiaceae</taxon>
        <taxon>Roseibium</taxon>
    </lineage>
</organism>
<reference evidence="2" key="1">
    <citation type="journal article" date="2014" name="Int. J. Syst. Evol. Microbiol.">
        <title>Complete genome sequence of Corynebacterium casei LMG S-19264T (=DSM 44701T), isolated from a smear-ripened cheese.</title>
        <authorList>
            <consortium name="US DOE Joint Genome Institute (JGI-PGF)"/>
            <person name="Walter F."/>
            <person name="Albersmeier A."/>
            <person name="Kalinowski J."/>
            <person name="Ruckert C."/>
        </authorList>
    </citation>
    <scope>NUCLEOTIDE SEQUENCE</scope>
    <source>
        <strain evidence="2">CGMCC 1.12426</strain>
    </source>
</reference>
<dbReference type="Proteomes" id="UP000605148">
    <property type="component" value="Unassembled WGS sequence"/>
</dbReference>
<proteinExistence type="predicted"/>
<evidence type="ECO:0000313" key="3">
    <source>
        <dbReference type="Proteomes" id="UP000605148"/>
    </source>
</evidence>
<comment type="caution">
    <text evidence="2">The sequence shown here is derived from an EMBL/GenBank/DDBJ whole genome shotgun (WGS) entry which is preliminary data.</text>
</comment>
<name>A0A916WWZ4_9HYPH</name>
<accession>A0A916WWZ4</accession>
<feature type="region of interest" description="Disordered" evidence="1">
    <location>
        <begin position="1"/>
        <end position="26"/>
    </location>
</feature>
<reference evidence="2" key="2">
    <citation type="submission" date="2020-09" db="EMBL/GenBank/DDBJ databases">
        <authorList>
            <person name="Sun Q."/>
            <person name="Zhou Y."/>
        </authorList>
    </citation>
    <scope>NUCLEOTIDE SEQUENCE</scope>
    <source>
        <strain evidence="2">CGMCC 1.12426</strain>
    </source>
</reference>
<sequence>MAGEDPTENRGKGRARGTSEPQTRTPAEALKALLESSRQTGVLQSEYQAAYRSLPALLGVAGAILKKQQESEKALDEGLNVVEKVLSDASSKAKALSEDMSRQHDLLQDLLKNRQSLTELLHAGKNSGLFDAKTSDAPLSGGLAGINPQANPDPKVAYQLNILMSNLQSMVAREVESQLSQLRMQAEKMAQQSQ</sequence>
<protein>
    <submittedName>
        <fullName evidence="2">Uncharacterized protein</fullName>
    </submittedName>
</protein>